<dbReference type="InterPro" id="IPR006963">
    <property type="entry name" value="Mopterin_OxRdtase_4Fe-4S_dom"/>
</dbReference>
<evidence type="ECO:0000256" key="12">
    <source>
        <dbReference type="HAMAP-Rule" id="MF_01630"/>
    </source>
</evidence>
<dbReference type="InterPro" id="IPR006311">
    <property type="entry name" value="TAT_signal"/>
</dbReference>
<dbReference type="PANTHER" id="PTHR43105:SF11">
    <property type="entry name" value="PERIPLASMIC NITRATE REDUCTASE"/>
    <property type="match status" value="1"/>
</dbReference>
<dbReference type="GO" id="GO:0005506">
    <property type="term" value="F:iron ion binding"/>
    <property type="evidence" value="ECO:0007669"/>
    <property type="project" value="UniProtKB-UniRule"/>
</dbReference>
<evidence type="ECO:0000313" key="16">
    <source>
        <dbReference type="Proteomes" id="UP000824261"/>
    </source>
</evidence>
<dbReference type="SUPFAM" id="SSF53706">
    <property type="entry name" value="Formate dehydrogenase/DMSO reductase, domains 1-3"/>
    <property type="match status" value="1"/>
</dbReference>
<dbReference type="Proteomes" id="UP000824261">
    <property type="component" value="Unassembled WGS sequence"/>
</dbReference>
<keyword evidence="9 12" id="KW-0408">Iron</keyword>
<dbReference type="GO" id="GO:0051539">
    <property type="term" value="F:4 iron, 4 sulfur cluster binding"/>
    <property type="evidence" value="ECO:0007669"/>
    <property type="project" value="UniProtKB-KW"/>
</dbReference>
<sequence length="855" mass="95379">MDITRRLFVKSTAIALATAAAGGSLTMLAGCTAAPETTGTSEGNGDTQTYSAVCRFCGCGCGVICEAKDGRLISVTGDPDNQSSKGLNCVKGYYLAKILYGEDRLTKPLIRDDASTKGTPDGLREASWEEALDLVASKLRETWKADKTRLAFWGSGQQPITEGYLTSKLWKAGLRSNNIDPNARLCMASAVVAFMNVFQTDEPAGCYDDIDHADVFVTWGANMAEAHPMLYSRLTARKLNGGNVRHYDLGTIVTRTSASADKTLIFRPGTDLAIANCIANYLVSHNLYDASFVADHCQFKAGTENIGNAYEDDYDATEPGSTVDNVHGITFEEYAERLAPYTFEYTSELSGVPVEDLQELAAVFAEPDTKIMSLWTMGVNQHNRGTWMNHNIYNLHLLTGKIAQPGNGPFSLTGQPTACGTAREVGTFCHRLPADLLVANAQHRRFTEAVWNLPEGYLDEIQKPGFHTVKIFREMSKGNMDFIWSAHNNWAQSMPNLTRFLGYKNEFRGIYDCFIVVNEVYPTLTTEYADVVFPVAMWVEREGQFGNGERRSAVFEKAVDPPGEARWDLWVLMQVARRVLEGETIDGEDAFDRLFGFIWDREADNFNGNDREVNRAIWEEYRTFSNPSLNERAAAINSDADGTFSATLKMEAKQLAPYDEYLTHHGMTWPVREKDGQWLSTRWRFANGPQEEGFDEIGVAQYGTPGKANDLDFYKSGDHKPSVVFRPYEPPAEEPDEEYPFWFCTGRLLEHWHTGTMTRRVPELDRALPEALLDMNPDDCAQLGIADGDMVRVTSRYGSFEIKASIAGRTQPPSGVTFAPFFAEETLVNLAVHEFYCPLSKEPDYKKTCVKIEKV</sequence>
<dbReference type="EC" id="1.9.6.1" evidence="12"/>
<feature type="binding site" evidence="12">
    <location>
        <position position="568"/>
    </location>
    <ligand>
        <name>Mo-bis(molybdopterin guanine dinucleotide)</name>
        <dbReference type="ChEBI" id="CHEBI:60539"/>
    </ligand>
</feature>
<dbReference type="Pfam" id="PF00384">
    <property type="entry name" value="Molybdopterin"/>
    <property type="match status" value="1"/>
</dbReference>
<accession>A0A9D1A0Y2</accession>
<keyword evidence="8 12" id="KW-0560">Oxidoreductase</keyword>
<evidence type="ECO:0000256" key="5">
    <source>
        <dbReference type="ARBA" id="ARBA00022723"/>
    </source>
</evidence>
<dbReference type="PROSITE" id="PS51669">
    <property type="entry name" value="4FE4S_MOW_BIS_MGD"/>
    <property type="match status" value="1"/>
</dbReference>
<evidence type="ECO:0000256" key="8">
    <source>
        <dbReference type="ARBA" id="ARBA00023002"/>
    </source>
</evidence>
<reference evidence="15" key="1">
    <citation type="submission" date="2020-10" db="EMBL/GenBank/DDBJ databases">
        <authorList>
            <person name="Gilroy R."/>
        </authorList>
    </citation>
    <scope>NUCLEOTIDE SEQUENCE</scope>
    <source>
        <strain evidence="15">ChiGjej1B1-2707</strain>
    </source>
</reference>
<dbReference type="InterPro" id="IPR050123">
    <property type="entry name" value="Prok_molybdopt-oxidoreductase"/>
</dbReference>
<feature type="binding site" evidence="12">
    <location>
        <position position="186"/>
    </location>
    <ligand>
        <name>Mo-bis(molybdopterin guanine dinucleotide)</name>
        <dbReference type="ChEBI" id="CHEBI:60539"/>
    </ligand>
</feature>
<keyword evidence="7 12" id="KW-0249">Electron transport</keyword>
<feature type="binding site" evidence="12">
    <location>
        <position position="54"/>
    </location>
    <ligand>
        <name>[4Fe-4S] cluster</name>
        <dbReference type="ChEBI" id="CHEBI:49883"/>
    </ligand>
</feature>
<evidence type="ECO:0000256" key="10">
    <source>
        <dbReference type="ARBA" id="ARBA00023014"/>
    </source>
</evidence>
<evidence type="ECO:0000256" key="1">
    <source>
        <dbReference type="ARBA" id="ARBA00008747"/>
    </source>
</evidence>
<dbReference type="InterPro" id="IPR009010">
    <property type="entry name" value="Asp_de-COase-like_dom_sf"/>
</dbReference>
<feature type="binding site" evidence="12">
    <location>
        <begin position="269"/>
        <end position="271"/>
    </location>
    <ligand>
        <name>Mo-bis(molybdopterin guanine dinucleotide)</name>
        <dbReference type="ChEBI" id="CHEBI:60539"/>
    </ligand>
</feature>
<feature type="binding site" evidence="12">
    <location>
        <position position="489"/>
    </location>
    <ligand>
        <name>Mo-bis(molybdopterin guanine dinucleotide)</name>
        <dbReference type="ChEBI" id="CHEBI:60539"/>
    </ligand>
</feature>
<dbReference type="GO" id="GO:0009055">
    <property type="term" value="F:electron transfer activity"/>
    <property type="evidence" value="ECO:0007669"/>
    <property type="project" value="UniProtKB-UniRule"/>
</dbReference>
<dbReference type="InterPro" id="IPR041957">
    <property type="entry name" value="CT_Nitrate-R-NapA-like"/>
</dbReference>
<dbReference type="Pfam" id="PF04879">
    <property type="entry name" value="Molybdop_Fe4S4"/>
    <property type="match status" value="1"/>
</dbReference>
<dbReference type="CDD" id="cd02791">
    <property type="entry name" value="MopB_CT_Nitrate-R-NapA-like"/>
    <property type="match status" value="1"/>
</dbReference>
<feature type="binding site" evidence="12">
    <location>
        <position position="821"/>
    </location>
    <ligand>
        <name>substrate</name>
    </ligand>
</feature>
<dbReference type="PROSITE" id="PS51257">
    <property type="entry name" value="PROKAR_LIPOPROTEIN"/>
    <property type="match status" value="1"/>
</dbReference>
<comment type="PTM">
    <text evidence="12">Predicted to be exported by the Tat system. The position of the signal peptide cleavage has not been experimentally proven.</text>
</comment>
<name>A0A9D1A0Y2_9ACTN</name>
<comment type="caution">
    <text evidence="12">Lacks conserved residue(s) required for the propagation of feature annotation.</text>
</comment>
<dbReference type="Pfam" id="PF01568">
    <property type="entry name" value="Molydop_binding"/>
    <property type="match status" value="1"/>
</dbReference>
<keyword evidence="6 12" id="KW-0732">Signal</keyword>
<evidence type="ECO:0000256" key="3">
    <source>
        <dbReference type="ARBA" id="ARBA00022485"/>
    </source>
</evidence>
<dbReference type="Gene3D" id="3.30.200.210">
    <property type="match status" value="1"/>
</dbReference>
<comment type="function">
    <text evidence="12">Catalytic subunit of the nitrate reductase complex NapAB. Receives electrons from NapB and catalyzes the reduction of nitrate to nitrite.</text>
</comment>
<dbReference type="Gene3D" id="2.40.40.20">
    <property type="match status" value="1"/>
</dbReference>
<comment type="similarity">
    <text evidence="1 12">Belongs to the prokaryotic molybdopterin-containing oxidoreductase family. NasA/NapA/NarB subfamily.</text>
</comment>
<keyword evidence="4 12" id="KW-0500">Molybdenum</keyword>
<dbReference type="HAMAP" id="MF_01630">
    <property type="entry name" value="Nitrate_reduct_NapA"/>
    <property type="match status" value="1"/>
</dbReference>
<dbReference type="GO" id="GO:0016020">
    <property type="term" value="C:membrane"/>
    <property type="evidence" value="ECO:0007669"/>
    <property type="project" value="TreeGrafter"/>
</dbReference>
<evidence type="ECO:0000256" key="11">
    <source>
        <dbReference type="ARBA" id="ARBA00023063"/>
    </source>
</evidence>
<comment type="subcellular location">
    <subcellularLocation>
        <location evidence="12">Secreted</location>
    </subcellularLocation>
    <text evidence="12">Membrane-associated.</text>
</comment>
<dbReference type="GO" id="GO:0009325">
    <property type="term" value="C:nitrate reductase complex"/>
    <property type="evidence" value="ECO:0007669"/>
    <property type="project" value="TreeGrafter"/>
</dbReference>
<protein>
    <recommendedName>
        <fullName evidence="12">Nitrate reductase</fullName>
        <ecNumber evidence="12">1.9.6.1</ecNumber>
    </recommendedName>
</protein>
<feature type="binding site" evidence="12">
    <location>
        <position position="377"/>
    </location>
    <ligand>
        <name>Mo-bis(molybdopterin guanine dinucleotide)</name>
        <dbReference type="ChEBI" id="CHEBI:60539"/>
    </ligand>
</feature>
<comment type="catalytic activity">
    <reaction evidence="12">
        <text>2 Fe(II)-[cytochrome] + nitrate + 2 H(+) = 2 Fe(III)-[cytochrome] + nitrite + H2O</text>
        <dbReference type="Rhea" id="RHEA:12909"/>
        <dbReference type="Rhea" id="RHEA-COMP:11777"/>
        <dbReference type="Rhea" id="RHEA-COMP:11778"/>
        <dbReference type="ChEBI" id="CHEBI:15377"/>
        <dbReference type="ChEBI" id="CHEBI:15378"/>
        <dbReference type="ChEBI" id="CHEBI:16301"/>
        <dbReference type="ChEBI" id="CHEBI:17632"/>
        <dbReference type="ChEBI" id="CHEBI:29033"/>
        <dbReference type="ChEBI" id="CHEBI:29034"/>
        <dbReference type="EC" id="1.9.6.1"/>
    </reaction>
</comment>
<dbReference type="GO" id="GO:0050140">
    <property type="term" value="F:nitrate reductase (cytochrome) activity"/>
    <property type="evidence" value="ECO:0007669"/>
    <property type="project" value="UniProtKB-EC"/>
</dbReference>
<feature type="binding site" evidence="12">
    <location>
        <position position="182"/>
    </location>
    <ligand>
        <name>Mo-bis(molybdopterin guanine dinucleotide)</name>
        <dbReference type="ChEBI" id="CHEBI:60539"/>
    </ligand>
</feature>
<comment type="caution">
    <text evidence="15">The sequence shown here is derived from an EMBL/GenBank/DDBJ whole genome shotgun (WGS) entry which is preliminary data.</text>
</comment>
<evidence type="ECO:0000256" key="6">
    <source>
        <dbReference type="ARBA" id="ARBA00022729"/>
    </source>
</evidence>
<dbReference type="EMBL" id="DVGB01000071">
    <property type="protein sequence ID" value="HIR01769.1"/>
    <property type="molecule type" value="Genomic_DNA"/>
</dbReference>
<reference evidence="15" key="2">
    <citation type="journal article" date="2021" name="PeerJ">
        <title>Extensive microbial diversity within the chicken gut microbiome revealed by metagenomics and culture.</title>
        <authorList>
            <person name="Gilroy R."/>
            <person name="Ravi A."/>
            <person name="Getino M."/>
            <person name="Pursley I."/>
            <person name="Horton D.L."/>
            <person name="Alikhan N.F."/>
            <person name="Baker D."/>
            <person name="Gharbi K."/>
            <person name="Hall N."/>
            <person name="Watson M."/>
            <person name="Adriaenssens E.M."/>
            <person name="Foster-Nyarko E."/>
            <person name="Jarju S."/>
            <person name="Secka A."/>
            <person name="Antonio M."/>
            <person name="Oren A."/>
            <person name="Chaudhuri R.R."/>
            <person name="La Ragione R."/>
            <person name="Hildebrand F."/>
            <person name="Pallen M.J."/>
        </authorList>
    </citation>
    <scope>NUCLEOTIDE SEQUENCE</scope>
    <source>
        <strain evidence="15">ChiGjej1B1-2707</strain>
    </source>
</reference>
<dbReference type="PROSITE" id="PS51318">
    <property type="entry name" value="TAT"/>
    <property type="match status" value="1"/>
</dbReference>
<feature type="binding site" evidence="12">
    <location>
        <position position="57"/>
    </location>
    <ligand>
        <name>[4Fe-4S] cluster</name>
        <dbReference type="ChEBI" id="CHEBI:49883"/>
    </ligand>
</feature>
<keyword evidence="10 12" id="KW-0411">Iron-sulfur</keyword>
<dbReference type="GO" id="GO:0005576">
    <property type="term" value="C:extracellular region"/>
    <property type="evidence" value="ECO:0007669"/>
    <property type="project" value="UniProtKB-SubCell"/>
</dbReference>
<evidence type="ECO:0000256" key="13">
    <source>
        <dbReference type="SAM" id="SignalP"/>
    </source>
</evidence>
<feature type="binding site" evidence="12">
    <location>
        <position position="157"/>
    </location>
    <ligand>
        <name>Mo-bis(molybdopterin guanine dinucleotide)</name>
        <dbReference type="ChEBI" id="CHEBI:60539"/>
    </ligand>
</feature>
<feature type="binding site" evidence="12">
    <location>
        <position position="61"/>
    </location>
    <ligand>
        <name>[4Fe-4S] cluster</name>
        <dbReference type="ChEBI" id="CHEBI:49883"/>
    </ligand>
</feature>
<feature type="domain" description="4Fe-4S Mo/W bis-MGD-type" evidence="14">
    <location>
        <begin position="47"/>
        <end position="103"/>
    </location>
</feature>
<feature type="chain" id="PRO_5039300302" description="Nitrate reductase" evidence="13">
    <location>
        <begin position="30"/>
        <end position="855"/>
    </location>
</feature>
<feature type="signal peptide" evidence="13">
    <location>
        <begin position="1"/>
        <end position="29"/>
    </location>
</feature>
<dbReference type="GO" id="GO:0030151">
    <property type="term" value="F:molybdenum ion binding"/>
    <property type="evidence" value="ECO:0007669"/>
    <property type="project" value="InterPro"/>
</dbReference>
<dbReference type="InterPro" id="IPR006657">
    <property type="entry name" value="MoPterin_dinucl-bd_dom"/>
</dbReference>
<feature type="binding site" evidence="12">
    <location>
        <position position="89"/>
    </location>
    <ligand>
        <name>[4Fe-4S] cluster</name>
        <dbReference type="ChEBI" id="CHEBI:49883"/>
    </ligand>
</feature>
<comment type="cofactor">
    <cofactor evidence="12">
        <name>Mo-bis(molybdopterin guanine dinucleotide)</name>
        <dbReference type="ChEBI" id="CHEBI:60539"/>
    </cofactor>
    <text evidence="12">Binds 1 molybdenum-bis(molybdopterin guanine dinucleotide) (Mo-bis-MGD) cofactor per subunit.</text>
</comment>
<organism evidence="15 16">
    <name type="scientific">Candidatus Aveggerthella stercoripullorum</name>
    <dbReference type="NCBI Taxonomy" id="2840688"/>
    <lineage>
        <taxon>Bacteria</taxon>
        <taxon>Bacillati</taxon>
        <taxon>Actinomycetota</taxon>
        <taxon>Coriobacteriia</taxon>
        <taxon>Eggerthellales</taxon>
        <taxon>Eggerthellaceae</taxon>
        <taxon>Eggerthellaceae incertae sedis</taxon>
        <taxon>Candidatus Aveggerthella</taxon>
    </lineage>
</organism>
<dbReference type="FunFam" id="2.40.40.20:FF:000005">
    <property type="entry name" value="Periplasmic nitrate reductase"/>
    <property type="match status" value="1"/>
</dbReference>
<proteinExistence type="inferred from homology"/>
<keyword evidence="2 12" id="KW-0813">Transport</keyword>
<feature type="binding site" evidence="12">
    <location>
        <position position="381"/>
    </location>
    <ligand>
        <name>Mo-bis(molybdopterin guanine dinucleotide)</name>
        <dbReference type="ChEBI" id="CHEBI:60539"/>
    </ligand>
</feature>
<dbReference type="GO" id="GO:0006777">
    <property type="term" value="P:Mo-molybdopterin cofactor biosynthetic process"/>
    <property type="evidence" value="ECO:0007669"/>
    <property type="project" value="UniProtKB-UniRule"/>
</dbReference>
<keyword evidence="5 12" id="KW-0479">Metal-binding</keyword>
<dbReference type="InterPro" id="IPR010051">
    <property type="entry name" value="Periplasm_NO3_reductase_lsu"/>
</dbReference>
<dbReference type="Gene3D" id="3.40.50.740">
    <property type="match status" value="1"/>
</dbReference>
<dbReference type="AlphaFoldDB" id="A0A9D1A0Y2"/>
<keyword evidence="3 12" id="KW-0004">4Fe-4S</keyword>
<evidence type="ECO:0000256" key="4">
    <source>
        <dbReference type="ARBA" id="ARBA00022505"/>
    </source>
</evidence>
<dbReference type="GO" id="GO:0043546">
    <property type="term" value="F:molybdopterin cofactor binding"/>
    <property type="evidence" value="ECO:0007669"/>
    <property type="project" value="InterPro"/>
</dbReference>
<comment type="subunit">
    <text evidence="12">Component of the nitrate reductase NapAB complex composed of NapA and NapB.</text>
</comment>
<evidence type="ECO:0000256" key="9">
    <source>
        <dbReference type="ARBA" id="ARBA00023004"/>
    </source>
</evidence>
<dbReference type="SMART" id="SM00926">
    <property type="entry name" value="Molybdop_Fe4S4"/>
    <property type="match status" value="1"/>
</dbReference>
<evidence type="ECO:0000313" key="15">
    <source>
        <dbReference type="EMBL" id="HIR01769.1"/>
    </source>
</evidence>
<keyword evidence="11 12" id="KW-0534">Nitrate assimilation</keyword>
<dbReference type="SUPFAM" id="SSF50692">
    <property type="entry name" value="ADC-like"/>
    <property type="match status" value="1"/>
</dbReference>
<feature type="binding site" evidence="12">
    <location>
        <position position="829"/>
    </location>
    <ligand>
        <name>Mo-bis(molybdopterin guanine dinucleotide)</name>
        <dbReference type="ChEBI" id="CHEBI:60539"/>
    </ligand>
</feature>
<evidence type="ECO:0000256" key="7">
    <source>
        <dbReference type="ARBA" id="ARBA00022982"/>
    </source>
</evidence>
<gene>
    <name evidence="12" type="primary">napA</name>
    <name evidence="15" type="ORF">IAA69_05850</name>
</gene>
<evidence type="ECO:0000259" key="14">
    <source>
        <dbReference type="PROSITE" id="PS51669"/>
    </source>
</evidence>
<feature type="binding site" evidence="12">
    <location>
        <position position="91"/>
    </location>
    <ligand>
        <name>Mo-bis(molybdopterin guanine dinucleotide)</name>
        <dbReference type="ChEBI" id="CHEBI:60539"/>
    </ligand>
</feature>
<dbReference type="PIRSF" id="PIRSF036643">
    <property type="entry name" value="FDH_alpha"/>
    <property type="match status" value="1"/>
</dbReference>
<dbReference type="PANTHER" id="PTHR43105">
    <property type="entry name" value="RESPIRATORY NITRATE REDUCTASE"/>
    <property type="match status" value="1"/>
</dbReference>
<comment type="cofactor">
    <cofactor evidence="12">
        <name>[4Fe-4S] cluster</name>
        <dbReference type="ChEBI" id="CHEBI:49883"/>
    </cofactor>
    <text evidence="12">Binds 1 [4Fe-4S] cluster.</text>
</comment>
<evidence type="ECO:0000256" key="2">
    <source>
        <dbReference type="ARBA" id="ARBA00022448"/>
    </source>
</evidence>
<dbReference type="InterPro" id="IPR006656">
    <property type="entry name" value="Mopterin_OxRdtase"/>
</dbReference>
<dbReference type="Gene3D" id="3.40.228.10">
    <property type="entry name" value="Dimethylsulfoxide Reductase, domain 2"/>
    <property type="match status" value="1"/>
</dbReference>
<feature type="binding site" evidence="12">
    <location>
        <position position="846"/>
    </location>
    <ligand>
        <name>Mo-bis(molybdopterin guanine dinucleotide)</name>
        <dbReference type="ChEBI" id="CHEBI:60539"/>
    </ligand>
</feature>
<dbReference type="GO" id="GO:0042128">
    <property type="term" value="P:nitrate assimilation"/>
    <property type="evidence" value="ECO:0007669"/>
    <property type="project" value="UniProtKB-UniRule"/>
</dbReference>